<dbReference type="GO" id="GO:0051117">
    <property type="term" value="F:ATPase binding"/>
    <property type="evidence" value="ECO:0007669"/>
    <property type="project" value="TreeGrafter"/>
</dbReference>
<evidence type="ECO:0000256" key="3">
    <source>
        <dbReference type="ARBA" id="ARBA00022448"/>
    </source>
</evidence>
<sequence length="636" mass="70249">MFNPLPMQRIELSMLKEDAPQAALLLANYGSFDPEFSEASPELLPELPGEAYRQSYAETRARLDKVLAHYGIASPESVAAPMQPVAPQQLAEVVTWLKMVWDKCSEDEERVRKLGEEHRRIAQLLKGLSQFMNISVDLTLLQKKSALLDVRVGTLPRVNLQRFEEALGLAGYAAIHFLSNPEQVHLIIAGAAGQAREIERVLQAAGWRTTEVPAEFRGHPADVRRELAERMSRLIGQRRQEEEQRHAELSQDNLRGRLLDAAHTLARAAPYAELADLMRGRGSLATVSGWVPEIRLPHLRRMLAENFGNRFVLRARAPRADERLLVPSVIVHHRWLRPFASLVLNYGVPRYGEIDPTVPFAVSFVLMFGMMFGDAGQGACLALAGILLRRRLGQYAPLAVAAGLSSTVFGLLYGSVFGFEHLLPALWMAPLSDPLRMLGVALAWGVGFILMATVLTIRNRIADGCLREALMDSHGAAGLLLYLGLLSAAWHYATEGALDIATVLMLCAALAAILIHVWQKNPGIATGERMLISLMEGFESVMAYISNTLSFLRLAAFSLNHVALSIAIFTVGSMMHTAGYWLTVVLGNVFILALEGAIVAIQTLRLEYYEGFSRFFGGDGRPFRPLTLGNRQKLAF</sequence>
<reference evidence="9 10" key="1">
    <citation type="submission" date="2019-03" db="EMBL/GenBank/DDBJ databases">
        <title>Complete genome sequence of Ferrigenium kumadai strain An22, a microaerophilic iron-oxidizing bacterium isolated from a paddy field soil.</title>
        <authorList>
            <person name="Watanabe T."/>
            <person name="Asakawa S."/>
        </authorList>
    </citation>
    <scope>NUCLEOTIDE SEQUENCE [LARGE SCALE GENOMIC DNA]</scope>
    <source>
        <strain evidence="9 10">An22</strain>
    </source>
</reference>
<dbReference type="PANTHER" id="PTHR11629">
    <property type="entry name" value="VACUOLAR PROTON ATPASES"/>
    <property type="match status" value="1"/>
</dbReference>
<comment type="subcellular location">
    <subcellularLocation>
        <location evidence="1">Membrane</location>
        <topology evidence="1">Multi-pass membrane protein</topology>
    </subcellularLocation>
</comment>
<name>A0AAN1VZH9_9PROT</name>
<evidence type="ECO:0000313" key="9">
    <source>
        <dbReference type="EMBL" id="BBI99453.1"/>
    </source>
</evidence>
<dbReference type="AlphaFoldDB" id="A0AAN1VZH9"/>
<dbReference type="GO" id="GO:0046961">
    <property type="term" value="F:proton-transporting ATPase activity, rotational mechanism"/>
    <property type="evidence" value="ECO:0007669"/>
    <property type="project" value="InterPro"/>
</dbReference>
<proteinExistence type="inferred from homology"/>
<dbReference type="Proteomes" id="UP001319121">
    <property type="component" value="Chromosome"/>
</dbReference>
<feature type="transmembrane region" description="Helical" evidence="8">
    <location>
        <begin position="360"/>
        <end position="388"/>
    </location>
</feature>
<accession>A0AAN1VZH9</accession>
<evidence type="ECO:0008006" key="11">
    <source>
        <dbReference type="Google" id="ProtNLM"/>
    </source>
</evidence>
<feature type="transmembrane region" description="Helical" evidence="8">
    <location>
        <begin position="469"/>
        <end position="490"/>
    </location>
</feature>
<keyword evidence="6" id="KW-0406">Ion transport</keyword>
<keyword evidence="10" id="KW-1185">Reference proteome</keyword>
<feature type="transmembrane region" description="Helical" evidence="8">
    <location>
        <begin position="578"/>
        <end position="601"/>
    </location>
</feature>
<organism evidence="9 10">
    <name type="scientific">Ferrigenium kumadai</name>
    <dbReference type="NCBI Taxonomy" id="1682490"/>
    <lineage>
        <taxon>Bacteria</taxon>
        <taxon>Pseudomonadati</taxon>
        <taxon>Pseudomonadota</taxon>
        <taxon>Betaproteobacteria</taxon>
        <taxon>Nitrosomonadales</taxon>
        <taxon>Gallionellaceae</taxon>
        <taxon>Ferrigenium</taxon>
    </lineage>
</organism>
<keyword evidence="7 8" id="KW-0472">Membrane</keyword>
<evidence type="ECO:0000256" key="2">
    <source>
        <dbReference type="ARBA" id="ARBA00009904"/>
    </source>
</evidence>
<feature type="transmembrane region" description="Helical" evidence="8">
    <location>
        <begin position="551"/>
        <end position="572"/>
    </location>
</feature>
<dbReference type="GO" id="GO:0007035">
    <property type="term" value="P:vacuolar acidification"/>
    <property type="evidence" value="ECO:0007669"/>
    <property type="project" value="TreeGrafter"/>
</dbReference>
<comment type="similarity">
    <text evidence="2">Belongs to the V-ATPase 116 kDa subunit family.</text>
</comment>
<keyword evidence="5 8" id="KW-1133">Transmembrane helix</keyword>
<dbReference type="InterPro" id="IPR002490">
    <property type="entry name" value="V-ATPase_116kDa_su"/>
</dbReference>
<evidence type="ECO:0000256" key="1">
    <source>
        <dbReference type="ARBA" id="ARBA00004141"/>
    </source>
</evidence>
<evidence type="ECO:0000256" key="5">
    <source>
        <dbReference type="ARBA" id="ARBA00022989"/>
    </source>
</evidence>
<dbReference type="EMBL" id="AP019536">
    <property type="protein sequence ID" value="BBI99453.1"/>
    <property type="molecule type" value="Genomic_DNA"/>
</dbReference>
<evidence type="ECO:0000313" key="10">
    <source>
        <dbReference type="Proteomes" id="UP001319121"/>
    </source>
</evidence>
<evidence type="ECO:0000256" key="7">
    <source>
        <dbReference type="ARBA" id="ARBA00023136"/>
    </source>
</evidence>
<evidence type="ECO:0000256" key="4">
    <source>
        <dbReference type="ARBA" id="ARBA00022692"/>
    </source>
</evidence>
<dbReference type="GO" id="GO:0033179">
    <property type="term" value="C:proton-transporting V-type ATPase, V0 domain"/>
    <property type="evidence" value="ECO:0007669"/>
    <property type="project" value="InterPro"/>
</dbReference>
<evidence type="ECO:0000256" key="6">
    <source>
        <dbReference type="ARBA" id="ARBA00023065"/>
    </source>
</evidence>
<dbReference type="PANTHER" id="PTHR11629:SF63">
    <property type="entry name" value="V-TYPE PROTON ATPASE SUBUNIT A"/>
    <property type="match status" value="1"/>
</dbReference>
<feature type="transmembrane region" description="Helical" evidence="8">
    <location>
        <begin position="395"/>
        <end position="417"/>
    </location>
</feature>
<dbReference type="Pfam" id="PF01496">
    <property type="entry name" value="V_ATPase_I"/>
    <property type="match status" value="2"/>
</dbReference>
<dbReference type="KEGG" id="fku:FGKAn22_11460"/>
<protein>
    <recommendedName>
        <fullName evidence="11">V-type ATP synthase subunit I</fullName>
    </recommendedName>
</protein>
<keyword evidence="3" id="KW-0813">Transport</keyword>
<feature type="transmembrane region" description="Helical" evidence="8">
    <location>
        <begin position="496"/>
        <end position="518"/>
    </location>
</feature>
<evidence type="ECO:0000256" key="8">
    <source>
        <dbReference type="SAM" id="Phobius"/>
    </source>
</evidence>
<keyword evidence="4 8" id="KW-0812">Transmembrane</keyword>
<dbReference type="GO" id="GO:0016471">
    <property type="term" value="C:vacuolar proton-transporting V-type ATPase complex"/>
    <property type="evidence" value="ECO:0007669"/>
    <property type="project" value="TreeGrafter"/>
</dbReference>
<feature type="transmembrane region" description="Helical" evidence="8">
    <location>
        <begin position="437"/>
        <end position="457"/>
    </location>
</feature>
<dbReference type="RefSeq" id="WP_212787028.1">
    <property type="nucleotide sequence ID" value="NZ_AP019536.1"/>
</dbReference>
<gene>
    <name evidence="9" type="ORF">FGKAn22_11460</name>
</gene>